<feature type="region of interest" description="Disordered" evidence="1">
    <location>
        <begin position="159"/>
        <end position="180"/>
    </location>
</feature>
<accession>A0A6J5NSR7</accession>
<reference evidence="3" key="1">
    <citation type="submission" date="2020-04" db="EMBL/GenBank/DDBJ databases">
        <authorList>
            <person name="Chiriac C."/>
            <person name="Salcher M."/>
            <person name="Ghai R."/>
            <person name="Kavagutti S V."/>
        </authorList>
    </citation>
    <scope>NUCLEOTIDE SEQUENCE</scope>
</reference>
<feature type="compositionally biased region" description="Low complexity" evidence="1">
    <location>
        <begin position="159"/>
        <end position="173"/>
    </location>
</feature>
<organism evidence="3">
    <name type="scientific">uncultured Caudovirales phage</name>
    <dbReference type="NCBI Taxonomy" id="2100421"/>
    <lineage>
        <taxon>Viruses</taxon>
        <taxon>Duplodnaviria</taxon>
        <taxon>Heunggongvirae</taxon>
        <taxon>Uroviricota</taxon>
        <taxon>Caudoviricetes</taxon>
        <taxon>Peduoviridae</taxon>
        <taxon>Maltschvirus</taxon>
        <taxon>Maltschvirus maltsch</taxon>
    </lineage>
</organism>
<sequence>MKKKSKLWLAIPALFITSLYFNDKALAEDIQPQTVYMYDTELGTESYELLIQYSNGGHSTIGQILKDAGVASAAPGIGFGVGSGGNGYRPNVMIVIWTSETINLEAAKAAIKSFVNVPTNPTTTNGDCAIACDGTVQSEPAPAVQTNENVVEQPVPIQQPEQQEQAPAPQTTPDNTPQYTVPTVTLESFFSYLPSTDVVVRSPIGNKITSNKKIIKTNKITTKKARTYATSKTKR</sequence>
<gene>
    <name evidence="2" type="ORF">UFOVP436_10</name>
    <name evidence="3" type="ORF">UFOVP784_10</name>
</gene>
<name>A0A6J5NSR7_9CAUD</name>
<protein>
    <submittedName>
        <fullName evidence="3">Uncharacterized protein</fullName>
    </submittedName>
</protein>
<evidence type="ECO:0000313" key="2">
    <source>
        <dbReference type="EMBL" id="CAB4142504.1"/>
    </source>
</evidence>
<proteinExistence type="predicted"/>
<evidence type="ECO:0000313" key="3">
    <source>
        <dbReference type="EMBL" id="CAB4162003.1"/>
    </source>
</evidence>
<dbReference type="EMBL" id="LR796418">
    <property type="protein sequence ID" value="CAB4142504.1"/>
    <property type="molecule type" value="Genomic_DNA"/>
</dbReference>
<evidence type="ECO:0000256" key="1">
    <source>
        <dbReference type="SAM" id="MobiDB-lite"/>
    </source>
</evidence>
<dbReference type="EMBL" id="LR796737">
    <property type="protein sequence ID" value="CAB4162003.1"/>
    <property type="molecule type" value="Genomic_DNA"/>
</dbReference>